<feature type="compositionally biased region" description="Acidic residues" evidence="1">
    <location>
        <begin position="362"/>
        <end position="388"/>
    </location>
</feature>
<dbReference type="InterPro" id="IPR019136">
    <property type="entry name" value="TF_IIIC_su-5_HTH"/>
</dbReference>
<dbReference type="PANTHER" id="PTHR13230:SF5">
    <property type="entry name" value="GENERAL TRANSCRIPTION FACTOR 3C POLYPEPTIDE 5"/>
    <property type="match status" value="1"/>
</dbReference>
<feature type="compositionally biased region" description="Basic and acidic residues" evidence="1">
    <location>
        <begin position="352"/>
        <end position="361"/>
    </location>
</feature>
<organism evidence="3 4">
    <name type="scientific">Taxus chinensis</name>
    <name type="common">Chinese yew</name>
    <name type="synonym">Taxus wallichiana var. chinensis</name>
    <dbReference type="NCBI Taxonomy" id="29808"/>
    <lineage>
        <taxon>Eukaryota</taxon>
        <taxon>Viridiplantae</taxon>
        <taxon>Streptophyta</taxon>
        <taxon>Embryophyta</taxon>
        <taxon>Tracheophyta</taxon>
        <taxon>Spermatophyta</taxon>
        <taxon>Pinopsida</taxon>
        <taxon>Pinidae</taxon>
        <taxon>Conifers II</taxon>
        <taxon>Cupressales</taxon>
        <taxon>Taxaceae</taxon>
        <taxon>Taxus</taxon>
    </lineage>
</organism>
<dbReference type="GO" id="GO:0001002">
    <property type="term" value="F:RNA polymerase III type 1 promoter sequence-specific DNA binding"/>
    <property type="evidence" value="ECO:0007669"/>
    <property type="project" value="TreeGrafter"/>
</dbReference>
<proteinExistence type="predicted"/>
<feature type="region of interest" description="Disordered" evidence="1">
    <location>
        <begin position="351"/>
        <end position="406"/>
    </location>
</feature>
<sequence length="406" mass="47340">KPRGLHFLQHATPFHSQVERNCRLIKEFCCMIPFLQEVANTMLIKLNEKFSCILDHLSETPNFRLIIGIKVVSQKLRIHFQYNLHDSELSGLNQDSSNGQSLCNFDLTVTQVPQKINWEDKIVKGSNDWILQTAVSKLFEERPIWPKRTLQERLADDGLKITYDHLKRLLFRTAYYFGCGPYRTLWIRNGYDARKDPESRIYQRVDFRIPKPLRDSINANSKNGEKVLWKDICAFRVVPHKKFSSLQLYDLQDDYIQEQIRKPPERTTCRQSTGWFSRSTFDRLRLHVRVRFLSLLPSDAAKTLVQSEAKILERCKRRAGLEETRRESDSDGLEHVDIGLISTDAENIAHNANHESQKCHEEDDDEKDEVDDDEGEEEEEEEEMDDYDYPPPETQGFGSASSGRDS</sequence>
<gene>
    <name evidence="3" type="ORF">KI387_009177</name>
</gene>
<accession>A0AA38CWQ1</accession>
<dbReference type="Pfam" id="PF09734">
    <property type="entry name" value="Tau95"/>
    <property type="match status" value="1"/>
</dbReference>
<evidence type="ECO:0000313" key="4">
    <source>
        <dbReference type="Proteomes" id="UP000824469"/>
    </source>
</evidence>
<dbReference type="PANTHER" id="PTHR13230">
    <property type="entry name" value="GENERAL TRANSCRIPTION FACTOR IIIC, POLYPEPTIDE 5"/>
    <property type="match status" value="1"/>
</dbReference>
<dbReference type="GO" id="GO:0001003">
    <property type="term" value="F:RNA polymerase III type 2 promoter sequence-specific DNA binding"/>
    <property type="evidence" value="ECO:0007669"/>
    <property type="project" value="TreeGrafter"/>
</dbReference>
<feature type="compositionally biased region" description="Polar residues" evidence="1">
    <location>
        <begin position="396"/>
        <end position="406"/>
    </location>
</feature>
<feature type="domain" description="Transcription factor IIIC subunit 5 HTH" evidence="2">
    <location>
        <begin position="87"/>
        <end position="208"/>
    </location>
</feature>
<reference evidence="3 4" key="1">
    <citation type="journal article" date="2021" name="Nat. Plants">
        <title>The Taxus genome provides insights into paclitaxel biosynthesis.</title>
        <authorList>
            <person name="Xiong X."/>
            <person name="Gou J."/>
            <person name="Liao Q."/>
            <person name="Li Y."/>
            <person name="Zhou Q."/>
            <person name="Bi G."/>
            <person name="Li C."/>
            <person name="Du R."/>
            <person name="Wang X."/>
            <person name="Sun T."/>
            <person name="Guo L."/>
            <person name="Liang H."/>
            <person name="Lu P."/>
            <person name="Wu Y."/>
            <person name="Zhang Z."/>
            <person name="Ro D.K."/>
            <person name="Shang Y."/>
            <person name="Huang S."/>
            <person name="Yan J."/>
        </authorList>
    </citation>
    <scope>NUCLEOTIDE SEQUENCE [LARGE SCALE GENOMIC DNA]</scope>
    <source>
        <strain evidence="3">Ta-2019</strain>
    </source>
</reference>
<dbReference type="GO" id="GO:0006384">
    <property type="term" value="P:transcription initiation at RNA polymerase III promoter"/>
    <property type="evidence" value="ECO:0007669"/>
    <property type="project" value="InterPro"/>
</dbReference>
<dbReference type="EMBL" id="JAHRHJ020000008">
    <property type="protein sequence ID" value="KAH9304773.1"/>
    <property type="molecule type" value="Genomic_DNA"/>
</dbReference>
<feature type="non-terminal residue" evidence="3">
    <location>
        <position position="1"/>
    </location>
</feature>
<comment type="caution">
    <text evidence="3">The sequence shown here is derived from an EMBL/GenBank/DDBJ whole genome shotgun (WGS) entry which is preliminary data.</text>
</comment>
<dbReference type="InterPro" id="IPR040454">
    <property type="entry name" value="TF_IIIC_Tfc1/Sfc1"/>
</dbReference>
<dbReference type="Proteomes" id="UP000824469">
    <property type="component" value="Unassembled WGS sequence"/>
</dbReference>
<evidence type="ECO:0000313" key="3">
    <source>
        <dbReference type="EMBL" id="KAH9304773.1"/>
    </source>
</evidence>
<protein>
    <recommendedName>
        <fullName evidence="2">Transcription factor IIIC subunit 5 HTH domain-containing protein</fullName>
    </recommendedName>
</protein>
<evidence type="ECO:0000259" key="2">
    <source>
        <dbReference type="Pfam" id="PF09734"/>
    </source>
</evidence>
<dbReference type="AlphaFoldDB" id="A0AA38CWQ1"/>
<evidence type="ECO:0000256" key="1">
    <source>
        <dbReference type="SAM" id="MobiDB-lite"/>
    </source>
</evidence>
<name>A0AA38CWQ1_TAXCH</name>
<keyword evidence="4" id="KW-1185">Reference proteome</keyword>
<dbReference type="GO" id="GO:0000127">
    <property type="term" value="C:transcription factor TFIIIC complex"/>
    <property type="evidence" value="ECO:0007669"/>
    <property type="project" value="InterPro"/>
</dbReference>
<feature type="non-terminal residue" evidence="3">
    <location>
        <position position="406"/>
    </location>
</feature>